<dbReference type="EMBL" id="CAXHTB010000024">
    <property type="protein sequence ID" value="CAL0332723.1"/>
    <property type="molecule type" value="Genomic_DNA"/>
</dbReference>
<evidence type="ECO:0000313" key="1">
    <source>
        <dbReference type="EMBL" id="CAL0332723.1"/>
    </source>
</evidence>
<name>A0AAV1YFJ9_LUPLU</name>
<accession>A0AAV1YFJ9</accession>
<gene>
    <name evidence="1" type="ORF">LLUT_LOCUS33783</name>
</gene>
<comment type="caution">
    <text evidence="1">The sequence shown here is derived from an EMBL/GenBank/DDBJ whole genome shotgun (WGS) entry which is preliminary data.</text>
</comment>
<protein>
    <submittedName>
        <fullName evidence="1">Uncharacterized protein</fullName>
    </submittedName>
</protein>
<proteinExistence type="predicted"/>
<reference evidence="1 2" key="1">
    <citation type="submission" date="2024-03" db="EMBL/GenBank/DDBJ databases">
        <authorList>
            <person name="Martinez-Hernandez J."/>
        </authorList>
    </citation>
    <scope>NUCLEOTIDE SEQUENCE [LARGE SCALE GENOMIC DNA]</scope>
</reference>
<evidence type="ECO:0000313" key="2">
    <source>
        <dbReference type="Proteomes" id="UP001497480"/>
    </source>
</evidence>
<dbReference type="AlphaFoldDB" id="A0AAV1YFJ9"/>
<keyword evidence="2" id="KW-1185">Reference proteome</keyword>
<sequence>MSFGSHFFHFSSASLAFRRTVPSPNAGNSPPPSQHSVQGSILHRGSNLRVTSSNGSCDIHLILTSILLILFDVLLLLPSSSLAIRPAESDRFELVNATESSNISKSNSFADMIDRALENEFPENDEIEVYRSDL</sequence>
<dbReference type="Proteomes" id="UP001497480">
    <property type="component" value="Unassembled WGS sequence"/>
</dbReference>
<organism evidence="1 2">
    <name type="scientific">Lupinus luteus</name>
    <name type="common">European yellow lupine</name>
    <dbReference type="NCBI Taxonomy" id="3873"/>
    <lineage>
        <taxon>Eukaryota</taxon>
        <taxon>Viridiplantae</taxon>
        <taxon>Streptophyta</taxon>
        <taxon>Embryophyta</taxon>
        <taxon>Tracheophyta</taxon>
        <taxon>Spermatophyta</taxon>
        <taxon>Magnoliopsida</taxon>
        <taxon>eudicotyledons</taxon>
        <taxon>Gunneridae</taxon>
        <taxon>Pentapetalae</taxon>
        <taxon>rosids</taxon>
        <taxon>fabids</taxon>
        <taxon>Fabales</taxon>
        <taxon>Fabaceae</taxon>
        <taxon>Papilionoideae</taxon>
        <taxon>50 kb inversion clade</taxon>
        <taxon>genistoids sensu lato</taxon>
        <taxon>core genistoids</taxon>
        <taxon>Genisteae</taxon>
        <taxon>Lupinus</taxon>
    </lineage>
</organism>